<organism evidence="2 3">
    <name type="scientific">Heyndrickxia vini</name>
    <dbReference type="NCBI Taxonomy" id="1476025"/>
    <lineage>
        <taxon>Bacteria</taxon>
        <taxon>Bacillati</taxon>
        <taxon>Bacillota</taxon>
        <taxon>Bacilli</taxon>
        <taxon>Bacillales</taxon>
        <taxon>Bacillaceae</taxon>
        <taxon>Heyndrickxia</taxon>
    </lineage>
</organism>
<dbReference type="Proteomes" id="UP000595691">
    <property type="component" value="Chromosome"/>
</dbReference>
<gene>
    <name evidence="2" type="ORF">I5776_03980</name>
</gene>
<dbReference type="RefSeq" id="WP_202779072.1">
    <property type="nucleotide sequence ID" value="NZ_CP065425.1"/>
</dbReference>
<sequence length="305" mass="36017">MFAKSRCESEELMFFKYLYFRMTLSDKELSYYLTLKKGYEGEKRFDQWLEKLSSDCLILNDLLFEYNNNVFQIDSLVLTSNIIHFFEVKNFEGDYYIENEKWYSLNGKEIKNPMLQLNRNTSLFRRILQDLGISIPIKPHLIFVNPNFYLYHAPVDLPITFPPQIDRLITSINMTPSNVNSKHMKLVNQLLSMHMKKSPFMRIPNYTFEQLRKGITCAHCHSFIQGYKKALIICTKCGFREKIASAIVRCVEEYSFLFPERKITSKSIHEWCEIPSSKTVQAVLSTNFKQIGNRRSSYYVSKNNQ</sequence>
<dbReference type="InterPro" id="IPR011528">
    <property type="entry name" value="NERD"/>
</dbReference>
<accession>A0ABX7E355</accession>
<evidence type="ECO:0000313" key="2">
    <source>
        <dbReference type="EMBL" id="QQZ10128.1"/>
    </source>
</evidence>
<dbReference type="Pfam" id="PF08378">
    <property type="entry name" value="NERD"/>
    <property type="match status" value="1"/>
</dbReference>
<keyword evidence="3" id="KW-1185">Reference proteome</keyword>
<dbReference type="EMBL" id="CP065425">
    <property type="protein sequence ID" value="QQZ10128.1"/>
    <property type="molecule type" value="Genomic_DNA"/>
</dbReference>
<name>A0ABX7E355_9BACI</name>
<dbReference type="PROSITE" id="PS50965">
    <property type="entry name" value="NERD"/>
    <property type="match status" value="1"/>
</dbReference>
<reference evidence="2 3" key="1">
    <citation type="submission" date="2020-11" db="EMBL/GenBank/DDBJ databases">
        <title>Taxonomic evaluation of the Bacillus sporothermodurans group of bacteria based on whole genome sequences.</title>
        <authorList>
            <person name="Fiedler G."/>
            <person name="Herbstmann A.-D."/>
            <person name="Doll E."/>
            <person name="Wenning M."/>
            <person name="Brinks E."/>
            <person name="Kabisch J."/>
            <person name="Breitenwieser F."/>
            <person name="Lappann M."/>
            <person name="Boehnlein C."/>
            <person name="Franz C."/>
        </authorList>
    </citation>
    <scope>NUCLEOTIDE SEQUENCE [LARGE SCALE GENOMIC DNA]</scope>
    <source>
        <strain evidence="2 3">JCM 19841</strain>
    </source>
</reference>
<feature type="domain" description="NERD" evidence="1">
    <location>
        <begin position="37"/>
        <end position="147"/>
    </location>
</feature>
<protein>
    <submittedName>
        <fullName evidence="2">NERD domain-containing protein</fullName>
    </submittedName>
</protein>
<evidence type="ECO:0000313" key="3">
    <source>
        <dbReference type="Proteomes" id="UP000595691"/>
    </source>
</evidence>
<evidence type="ECO:0000259" key="1">
    <source>
        <dbReference type="PROSITE" id="PS50965"/>
    </source>
</evidence>
<proteinExistence type="predicted"/>